<feature type="transmembrane region" description="Helical" evidence="1">
    <location>
        <begin position="58"/>
        <end position="76"/>
    </location>
</feature>
<evidence type="ECO:0000256" key="1">
    <source>
        <dbReference type="SAM" id="Phobius"/>
    </source>
</evidence>
<dbReference type="EMBL" id="SODF01000002">
    <property type="protein sequence ID" value="TDW18022.1"/>
    <property type="molecule type" value="Genomic_DNA"/>
</dbReference>
<gene>
    <name evidence="2" type="ORF">EV650_4603</name>
</gene>
<accession>A0A4R7ZKM0</accession>
<protein>
    <submittedName>
        <fullName evidence="2">Uncharacterized protein</fullName>
    </submittedName>
</protein>
<evidence type="ECO:0000313" key="2">
    <source>
        <dbReference type="EMBL" id="TDW18022.1"/>
    </source>
</evidence>
<keyword evidence="3" id="KW-1185">Reference proteome</keyword>
<proteinExistence type="predicted"/>
<organism evidence="2 3">
    <name type="scientific">Kribbella kalugense</name>
    <dbReference type="NCBI Taxonomy" id="2512221"/>
    <lineage>
        <taxon>Bacteria</taxon>
        <taxon>Bacillati</taxon>
        <taxon>Actinomycetota</taxon>
        <taxon>Actinomycetes</taxon>
        <taxon>Propionibacteriales</taxon>
        <taxon>Kribbellaceae</taxon>
        <taxon>Kribbella</taxon>
    </lineage>
</organism>
<dbReference type="Proteomes" id="UP000295447">
    <property type="component" value="Unassembled WGS sequence"/>
</dbReference>
<keyword evidence="1" id="KW-0812">Transmembrane</keyword>
<evidence type="ECO:0000313" key="3">
    <source>
        <dbReference type="Proteomes" id="UP000295447"/>
    </source>
</evidence>
<keyword evidence="1" id="KW-0472">Membrane</keyword>
<reference evidence="2 3" key="1">
    <citation type="submission" date="2019-03" db="EMBL/GenBank/DDBJ databases">
        <title>Genomic Encyclopedia of Type Strains, Phase III (KMG-III): the genomes of soil and plant-associated and newly described type strains.</title>
        <authorList>
            <person name="Whitman W."/>
        </authorList>
    </citation>
    <scope>NUCLEOTIDE SEQUENCE [LARGE SCALE GENOMIC DNA]</scope>
    <source>
        <strain evidence="2 3">VKM Ac-2570</strain>
    </source>
</reference>
<comment type="caution">
    <text evidence="2">The sequence shown here is derived from an EMBL/GenBank/DDBJ whole genome shotgun (WGS) entry which is preliminary data.</text>
</comment>
<feature type="transmembrane region" description="Helical" evidence="1">
    <location>
        <begin position="18"/>
        <end position="37"/>
    </location>
</feature>
<keyword evidence="1" id="KW-1133">Transmembrane helix</keyword>
<feature type="transmembrane region" description="Helical" evidence="1">
    <location>
        <begin position="82"/>
        <end position="107"/>
    </location>
</feature>
<dbReference type="AlphaFoldDB" id="A0A4R7ZKM0"/>
<sequence>MTIRLKRKCVLMTDTSRIIAGVILLTIVTIQFGGYFMTKIVRGQVPMTGFQKSFARAGHAHAGVLVILSLVALLYVDQTSLTGFWLWVGRLAIPVAAVLMSGGFFASSAGKDRTQPNQFLWILWLGAASLAAGVLTLGIGLIVA</sequence>
<name>A0A4R7ZKM0_9ACTN</name>
<feature type="transmembrane region" description="Helical" evidence="1">
    <location>
        <begin position="119"/>
        <end position="143"/>
    </location>
</feature>